<accession>A0A6U5JYV1</accession>
<evidence type="ECO:0000256" key="1">
    <source>
        <dbReference type="SAM" id="MobiDB-lite"/>
    </source>
</evidence>
<proteinExistence type="predicted"/>
<evidence type="ECO:0000313" key="2">
    <source>
        <dbReference type="EMBL" id="CAD8896075.1"/>
    </source>
</evidence>
<dbReference type="AlphaFoldDB" id="A0A6U5JYV1"/>
<dbReference type="EMBL" id="HBFR01032094">
    <property type="protein sequence ID" value="CAD8896075.1"/>
    <property type="molecule type" value="Transcribed_RNA"/>
</dbReference>
<evidence type="ECO:0000313" key="3">
    <source>
        <dbReference type="EMBL" id="CAD8896077.1"/>
    </source>
</evidence>
<name>A0A6U5JYV1_9STRA</name>
<organism evidence="2">
    <name type="scientific">Corethron hystrix</name>
    <dbReference type="NCBI Taxonomy" id="216773"/>
    <lineage>
        <taxon>Eukaryota</taxon>
        <taxon>Sar</taxon>
        <taxon>Stramenopiles</taxon>
        <taxon>Ochrophyta</taxon>
        <taxon>Bacillariophyta</taxon>
        <taxon>Coscinodiscophyceae</taxon>
        <taxon>Corethrophycidae</taxon>
        <taxon>Corethrales</taxon>
        <taxon>Corethraceae</taxon>
        <taxon>Corethron</taxon>
    </lineage>
</organism>
<sequence>MQEYKEEVQKFDELIKEKYGEFDSKAITVFDLDDMEDPITNGDDDDEDESEAGGEDKDKDDPVHGPFEFQNVEITLPHGDRHEMTKVLEHKRNTDGSYSRRKHGHLMLDSRIFMARFPDGDEKDVAYNVIGEHLYSQVGEEGNQYQLFRAIVAHRRTKAAIDKADQH</sequence>
<protein>
    <submittedName>
        <fullName evidence="2">Uncharacterized protein</fullName>
    </submittedName>
</protein>
<reference evidence="2" key="1">
    <citation type="submission" date="2021-01" db="EMBL/GenBank/DDBJ databases">
        <authorList>
            <person name="Corre E."/>
            <person name="Pelletier E."/>
            <person name="Niang G."/>
            <person name="Scheremetjew M."/>
            <person name="Finn R."/>
            <person name="Kale V."/>
            <person name="Holt S."/>
            <person name="Cochrane G."/>
            <person name="Meng A."/>
            <person name="Brown T."/>
            <person name="Cohen L."/>
        </authorList>
    </citation>
    <scope>NUCLEOTIDE SEQUENCE</scope>
    <source>
        <strain evidence="2">308</strain>
    </source>
</reference>
<feature type="compositionally biased region" description="Acidic residues" evidence="1">
    <location>
        <begin position="33"/>
        <end position="53"/>
    </location>
</feature>
<dbReference type="EMBL" id="HBFR01032096">
    <property type="protein sequence ID" value="CAD8896077.1"/>
    <property type="molecule type" value="Transcribed_RNA"/>
</dbReference>
<feature type="region of interest" description="Disordered" evidence="1">
    <location>
        <begin position="33"/>
        <end position="66"/>
    </location>
</feature>
<feature type="compositionally biased region" description="Basic and acidic residues" evidence="1">
    <location>
        <begin position="54"/>
        <end position="63"/>
    </location>
</feature>
<gene>
    <name evidence="2" type="ORF">CHYS00102_LOCUS23289</name>
    <name evidence="3" type="ORF">CHYS00102_LOCUS23291</name>
</gene>